<organism evidence="5">
    <name type="scientific">Caldicellulosiruptor owensensis</name>
    <dbReference type="NCBI Taxonomy" id="55205"/>
    <lineage>
        <taxon>Bacteria</taxon>
        <taxon>Bacillati</taxon>
        <taxon>Bacillota</taxon>
        <taxon>Bacillota incertae sedis</taxon>
        <taxon>Caldicellulosiruptorales</taxon>
        <taxon>Caldicellulosiruptoraceae</taxon>
        <taxon>Caldicellulosiruptor</taxon>
    </lineage>
</organism>
<dbReference type="InterPro" id="IPR050570">
    <property type="entry name" value="Cell_wall_metabolism_enzyme"/>
</dbReference>
<feature type="transmembrane region" description="Helical" evidence="2">
    <location>
        <begin position="35"/>
        <end position="55"/>
    </location>
</feature>
<dbReference type="PANTHER" id="PTHR21666:SF286">
    <property type="entry name" value="LIPOPROTEIN NLPD"/>
    <property type="match status" value="1"/>
</dbReference>
<dbReference type="SUPFAM" id="SSF53955">
    <property type="entry name" value="Lysozyme-like"/>
    <property type="match status" value="1"/>
</dbReference>
<name>A0A7C5V3S7_9FIRM</name>
<evidence type="ECO:0000256" key="2">
    <source>
        <dbReference type="SAM" id="Phobius"/>
    </source>
</evidence>
<dbReference type="InterPro" id="IPR008258">
    <property type="entry name" value="Transglycosylase_SLT_dom_1"/>
</dbReference>
<evidence type="ECO:0000256" key="1">
    <source>
        <dbReference type="SAM" id="MobiDB-lite"/>
    </source>
</evidence>
<proteinExistence type="predicted"/>
<dbReference type="InterPro" id="IPR011055">
    <property type="entry name" value="Dup_hybrid_motif"/>
</dbReference>
<dbReference type="Pfam" id="PF01551">
    <property type="entry name" value="Peptidase_M23"/>
    <property type="match status" value="1"/>
</dbReference>
<feature type="domain" description="Transglycosylase SLT" evidence="3">
    <location>
        <begin position="446"/>
        <end position="581"/>
    </location>
</feature>
<dbReference type="PANTHER" id="PTHR21666">
    <property type="entry name" value="PEPTIDASE-RELATED"/>
    <property type="match status" value="1"/>
</dbReference>
<sequence>MFGYNQKKTKQVAKAYVKHKAKAALIAFLKSPPGLITIGVLLIILLIIGSLQAFIEAGVISNRLDDEHNQKLQKEVVDIAREKSGSLLDYYGTDEDLALNAAWILSYYKYLQFMNKADITEAKDFDEVAKEMAKQGVKSAINQVLPQWYIYRKVKGKLTDLAERMKPRFLYIKTERKTVTTKLLHYSMPRTYTWTVEQQVYNPETGKYETQTENKSQTVTVKWTEKVEFTETQPVWLIVAADTIKQRYTFSYDINEYKRTYQNSVPQKTQKTKSQDLKLDFDPKKFIENKDCLHASNSGINSKFELKTNFDSAEKEQKPSTSSKTVETSPQTEEPAFSPENGASNVSHTDGEKKVEKEEILQVVETVPELSNQNAIGKEYERLEEMILEDNPKEDIALARSMIVNSALSFMSGTKDMSWVFSQINDYMNVGGYVSSSYIPAQFLLMFQEAEKLFGIPYWFLGAIAYRESSFNPQARTPNSDGVAVGLMQVQQKYWNSRVEAFKNAFPDVTITGDITNPRDQILIGTWTLYNSFKEMGIDPKTVDWQGDGWKEQVIPALAGYWMGVGGAKQWDAPRNFAKTRNEYAPKLIGAAEQFKTIGEMLANPNITRPVAGEMNITSPFGMRYHPIYHTWKMHNGIDIATTYNQPVFAVKDSIVKFAGWMSGFGKVIILQAGEYEFYYAHLADIDVQVGQLVKKGQQIGGADSTGNSTGNHLHFEIRINGTPVDPLTVLGNLQ</sequence>
<feature type="compositionally biased region" description="Polar residues" evidence="1">
    <location>
        <begin position="319"/>
        <end position="332"/>
    </location>
</feature>
<dbReference type="AlphaFoldDB" id="A0A7C5V3S7"/>
<dbReference type="CDD" id="cd12797">
    <property type="entry name" value="M23_peptidase"/>
    <property type="match status" value="1"/>
</dbReference>
<dbReference type="GO" id="GO:0004222">
    <property type="term" value="F:metalloendopeptidase activity"/>
    <property type="evidence" value="ECO:0007669"/>
    <property type="project" value="TreeGrafter"/>
</dbReference>
<dbReference type="Pfam" id="PF01464">
    <property type="entry name" value="SLT"/>
    <property type="match status" value="1"/>
</dbReference>
<dbReference type="Gene3D" id="1.10.530.10">
    <property type="match status" value="1"/>
</dbReference>
<keyword evidence="2" id="KW-0812">Transmembrane</keyword>
<keyword evidence="2" id="KW-0472">Membrane</keyword>
<accession>A0A7C5V3S7</accession>
<evidence type="ECO:0000313" key="5">
    <source>
        <dbReference type="EMBL" id="HHS01992.1"/>
    </source>
</evidence>
<feature type="region of interest" description="Disordered" evidence="1">
    <location>
        <begin position="310"/>
        <end position="354"/>
    </location>
</feature>
<reference evidence="5" key="1">
    <citation type="journal article" date="2020" name="mSystems">
        <title>Genome- and Community-Level Interaction Insights into Carbon Utilization and Element Cycling Functions of Hydrothermarchaeota in Hydrothermal Sediment.</title>
        <authorList>
            <person name="Zhou Z."/>
            <person name="Liu Y."/>
            <person name="Xu W."/>
            <person name="Pan J."/>
            <person name="Luo Z.H."/>
            <person name="Li M."/>
        </authorList>
    </citation>
    <scope>NUCLEOTIDE SEQUENCE [LARGE SCALE GENOMIC DNA]</scope>
    <source>
        <strain evidence="5">SpSt-102</strain>
    </source>
</reference>
<comment type="caution">
    <text evidence="5">The sequence shown here is derived from an EMBL/GenBank/DDBJ whole genome shotgun (WGS) entry which is preliminary data.</text>
</comment>
<gene>
    <name evidence="5" type="ORF">ENL71_05665</name>
</gene>
<dbReference type="SUPFAM" id="SSF51261">
    <property type="entry name" value="Duplicated hybrid motif"/>
    <property type="match status" value="1"/>
</dbReference>
<dbReference type="InterPro" id="IPR023346">
    <property type="entry name" value="Lysozyme-like_dom_sf"/>
</dbReference>
<dbReference type="Gene3D" id="2.70.70.10">
    <property type="entry name" value="Glucose Permease (Domain IIA)"/>
    <property type="match status" value="1"/>
</dbReference>
<evidence type="ECO:0000259" key="3">
    <source>
        <dbReference type="Pfam" id="PF01464"/>
    </source>
</evidence>
<keyword evidence="2" id="KW-1133">Transmembrane helix</keyword>
<dbReference type="EMBL" id="DRUZ01000071">
    <property type="protein sequence ID" value="HHS01992.1"/>
    <property type="molecule type" value="Genomic_DNA"/>
</dbReference>
<dbReference type="InterPro" id="IPR016047">
    <property type="entry name" value="M23ase_b-sheet_dom"/>
</dbReference>
<protein>
    <submittedName>
        <fullName evidence="5">Peptidase M23</fullName>
    </submittedName>
</protein>
<feature type="domain" description="M23ase beta-sheet core" evidence="4">
    <location>
        <begin position="633"/>
        <end position="727"/>
    </location>
</feature>
<evidence type="ECO:0000259" key="4">
    <source>
        <dbReference type="Pfam" id="PF01551"/>
    </source>
</evidence>